<feature type="compositionally biased region" description="Basic and acidic residues" evidence="1">
    <location>
        <begin position="145"/>
        <end position="173"/>
    </location>
</feature>
<reference evidence="2 3" key="1">
    <citation type="submission" date="2017-03" db="EMBL/GenBank/DDBJ databases">
        <title>WGS assembly of Porphyra umbilicalis.</title>
        <authorList>
            <person name="Brawley S.H."/>
            <person name="Blouin N.A."/>
            <person name="Ficko-Blean E."/>
            <person name="Wheeler G.L."/>
            <person name="Lohr M."/>
            <person name="Goodson H.V."/>
            <person name="Jenkins J.W."/>
            <person name="Blaby-Haas C.E."/>
            <person name="Helliwell K.E."/>
            <person name="Chan C."/>
            <person name="Marriage T."/>
            <person name="Bhattacharya D."/>
            <person name="Klein A.S."/>
            <person name="Badis Y."/>
            <person name="Brodie J."/>
            <person name="Cao Y."/>
            <person name="Collen J."/>
            <person name="Dittami S.M."/>
            <person name="Gachon C.M."/>
            <person name="Green B.R."/>
            <person name="Karpowicz S."/>
            <person name="Kim J.W."/>
            <person name="Kudahl U."/>
            <person name="Lin S."/>
            <person name="Michel G."/>
            <person name="Mittag M."/>
            <person name="Olson B.J."/>
            <person name="Pangilinan J."/>
            <person name="Peng Y."/>
            <person name="Qiu H."/>
            <person name="Shu S."/>
            <person name="Singer J.T."/>
            <person name="Smith A.G."/>
            <person name="Sprecher B.N."/>
            <person name="Wagner V."/>
            <person name="Wang W."/>
            <person name="Wang Z.-Y."/>
            <person name="Yan J."/>
            <person name="Yarish C."/>
            <person name="Zoeuner-Riek S."/>
            <person name="Zhuang Y."/>
            <person name="Zou Y."/>
            <person name="Lindquist E.A."/>
            <person name="Grimwood J."/>
            <person name="Barry K."/>
            <person name="Rokhsar D.S."/>
            <person name="Schmutz J."/>
            <person name="Stiller J.W."/>
            <person name="Grossman A.R."/>
            <person name="Prochnik S.E."/>
        </authorList>
    </citation>
    <scope>NUCLEOTIDE SEQUENCE [LARGE SCALE GENOMIC DNA]</scope>
    <source>
        <strain evidence="2">4086291</strain>
    </source>
</reference>
<dbReference type="Proteomes" id="UP000218209">
    <property type="component" value="Unassembled WGS sequence"/>
</dbReference>
<organism evidence="2 3">
    <name type="scientific">Porphyra umbilicalis</name>
    <name type="common">Purple laver</name>
    <name type="synonym">Red alga</name>
    <dbReference type="NCBI Taxonomy" id="2786"/>
    <lineage>
        <taxon>Eukaryota</taxon>
        <taxon>Rhodophyta</taxon>
        <taxon>Bangiophyceae</taxon>
        <taxon>Bangiales</taxon>
        <taxon>Bangiaceae</taxon>
        <taxon>Porphyra</taxon>
    </lineage>
</organism>
<keyword evidence="3" id="KW-1185">Reference proteome</keyword>
<feature type="region of interest" description="Disordered" evidence="1">
    <location>
        <begin position="86"/>
        <end position="125"/>
    </location>
</feature>
<proteinExistence type="predicted"/>
<dbReference type="EMBL" id="KV918785">
    <property type="protein sequence ID" value="OSX79889.1"/>
    <property type="molecule type" value="Genomic_DNA"/>
</dbReference>
<protein>
    <submittedName>
        <fullName evidence="2">Uncharacterized protein</fullName>
    </submittedName>
</protein>
<feature type="compositionally biased region" description="Basic residues" evidence="1">
    <location>
        <begin position="174"/>
        <end position="183"/>
    </location>
</feature>
<evidence type="ECO:0000313" key="2">
    <source>
        <dbReference type="EMBL" id="OSX79889.1"/>
    </source>
</evidence>
<evidence type="ECO:0000256" key="1">
    <source>
        <dbReference type="SAM" id="MobiDB-lite"/>
    </source>
</evidence>
<sequence length="231" mass="26409">MCPTWASPWRWLYRSRLRHLRRRRRWRRPLLPQQLPALVHDRRPRRTPPLHHLVVVHPRQQKRVYPAPNRRHVPVDVPRRHVHVVRPRHEQRPGRVVAPPRPPRHGAGRGHHRRPPRSPAAGAEVPLRLITPVAEAVGGGGIQVGDRRQADGQRRHAEATRHVGGGRQHERTPRRVAKPQRVRHAGEERRRQQRHRRGRVFGGAGGDAAGIVPAPILNLHGGESSSSQGSR</sequence>
<accession>A0A1X6PGA8</accession>
<name>A0A1X6PGA8_PORUM</name>
<dbReference type="AlphaFoldDB" id="A0A1X6PGA8"/>
<evidence type="ECO:0000313" key="3">
    <source>
        <dbReference type="Proteomes" id="UP000218209"/>
    </source>
</evidence>
<gene>
    <name evidence="2" type="ORF">BU14_0070s0065</name>
</gene>
<feature type="region of interest" description="Disordered" evidence="1">
    <location>
        <begin position="138"/>
        <end position="231"/>
    </location>
</feature>
<feature type="compositionally biased region" description="Basic residues" evidence="1">
    <location>
        <begin position="102"/>
        <end position="116"/>
    </location>
</feature>